<sequence length="505" mass="55380">MPLELIKEEWTPRSVTSIFSPPSSDQLKNIPVVTERCGLGWRFSFTGAANDKTGKCHYLYIRPYCDISSYRRAAVTVVAAFQPSATYDNPSLEAVTLGGFTLHAFDPLKPVKSQRLPGTWTRAQLCGQKFVSFTVSFDTQPPVENLLTLLRRMTLGDSVVRKVTPVTIDGSDRPAARVALARSLNTGESFDTKFIAFSRRKNEQNLSGPHVIYADSAVLKAISTDLVLGPSERTEHLLSDLSCHQCLDIIETYDYESDSDLGDDEGADDEAVDAELLDSNRTGAEDVTEESDSLPPRTSTLAPNVLEVTIEENTRPPNDVISVSSISDFEDVGSEVHVCNGQVEDEGPVQQVKPSVMRTILVKGAAYRTWRAVVYYCYTGQVVFAPLKSRNVESALPPGCEGAISCSPKSVYRLADALGIDALKDAALAAILGDLSPKNILDEAFSRFTSKYPAVQDMEVAHLVRHRTTSEVVQAFPTKIQKISLGEMPHAEKVLSNIMQRLLQT</sequence>
<gene>
    <name evidence="1" type="ORF">BV22DRAFT_458873</name>
</gene>
<evidence type="ECO:0000313" key="2">
    <source>
        <dbReference type="Proteomes" id="UP000790709"/>
    </source>
</evidence>
<reference evidence="1" key="1">
    <citation type="journal article" date="2021" name="New Phytol.">
        <title>Evolutionary innovations through gain and loss of genes in the ectomycorrhizal Boletales.</title>
        <authorList>
            <person name="Wu G."/>
            <person name="Miyauchi S."/>
            <person name="Morin E."/>
            <person name="Kuo A."/>
            <person name="Drula E."/>
            <person name="Varga T."/>
            <person name="Kohler A."/>
            <person name="Feng B."/>
            <person name="Cao Y."/>
            <person name="Lipzen A."/>
            <person name="Daum C."/>
            <person name="Hundley H."/>
            <person name="Pangilinan J."/>
            <person name="Johnson J."/>
            <person name="Barry K."/>
            <person name="LaButti K."/>
            <person name="Ng V."/>
            <person name="Ahrendt S."/>
            <person name="Min B."/>
            <person name="Choi I.G."/>
            <person name="Park H."/>
            <person name="Plett J.M."/>
            <person name="Magnuson J."/>
            <person name="Spatafora J.W."/>
            <person name="Nagy L.G."/>
            <person name="Henrissat B."/>
            <person name="Grigoriev I.V."/>
            <person name="Yang Z.L."/>
            <person name="Xu J."/>
            <person name="Martin F.M."/>
        </authorList>
    </citation>
    <scope>NUCLEOTIDE SEQUENCE</scope>
    <source>
        <strain evidence="1">KUC20120723A-06</strain>
    </source>
</reference>
<evidence type="ECO:0000313" key="1">
    <source>
        <dbReference type="EMBL" id="KAH7925146.1"/>
    </source>
</evidence>
<protein>
    <submittedName>
        <fullName evidence="1">Uncharacterized protein</fullName>
    </submittedName>
</protein>
<dbReference type="Proteomes" id="UP000790709">
    <property type="component" value="Unassembled WGS sequence"/>
</dbReference>
<proteinExistence type="predicted"/>
<accession>A0ACB8BGZ5</accession>
<name>A0ACB8BGZ5_9AGAM</name>
<dbReference type="EMBL" id="MU266408">
    <property type="protein sequence ID" value="KAH7925146.1"/>
    <property type="molecule type" value="Genomic_DNA"/>
</dbReference>
<comment type="caution">
    <text evidence="1">The sequence shown here is derived from an EMBL/GenBank/DDBJ whole genome shotgun (WGS) entry which is preliminary data.</text>
</comment>
<keyword evidence="2" id="KW-1185">Reference proteome</keyword>
<organism evidence="1 2">
    <name type="scientific">Leucogyrophana mollusca</name>
    <dbReference type="NCBI Taxonomy" id="85980"/>
    <lineage>
        <taxon>Eukaryota</taxon>
        <taxon>Fungi</taxon>
        <taxon>Dikarya</taxon>
        <taxon>Basidiomycota</taxon>
        <taxon>Agaricomycotina</taxon>
        <taxon>Agaricomycetes</taxon>
        <taxon>Agaricomycetidae</taxon>
        <taxon>Boletales</taxon>
        <taxon>Boletales incertae sedis</taxon>
        <taxon>Leucogyrophana</taxon>
    </lineage>
</organism>